<evidence type="ECO:0000313" key="5">
    <source>
        <dbReference type="EMBL" id="GME69184.1"/>
    </source>
</evidence>
<keyword evidence="6" id="KW-1185">Reference proteome</keyword>
<keyword evidence="3" id="KW-0472">Membrane</keyword>
<dbReference type="InterPro" id="IPR019328">
    <property type="entry name" value="PIGH-H_dom"/>
</dbReference>
<dbReference type="AlphaFoldDB" id="A0A9W6W931"/>
<organism evidence="5 6">
    <name type="scientific">Candida boidinii</name>
    <name type="common">Yeast</name>
    <dbReference type="NCBI Taxonomy" id="5477"/>
    <lineage>
        <taxon>Eukaryota</taxon>
        <taxon>Fungi</taxon>
        <taxon>Dikarya</taxon>
        <taxon>Ascomycota</taxon>
        <taxon>Saccharomycotina</taxon>
        <taxon>Pichiomycetes</taxon>
        <taxon>Pichiales</taxon>
        <taxon>Pichiaceae</taxon>
        <taxon>Ogataea</taxon>
        <taxon>Ogataea/Candida clade</taxon>
    </lineage>
</organism>
<comment type="caution">
    <text evidence="5">The sequence shown here is derived from an EMBL/GenBank/DDBJ whole genome shotgun (WGS) entry which is preliminary data.</text>
</comment>
<dbReference type="PANTHER" id="PTHR15231">
    <property type="entry name" value="PHOSPHATIDYLINOSITOL N-ACETYLGLUCOSAMINYLTRANSFERASE SUBUNIT H"/>
    <property type="match status" value="1"/>
</dbReference>
<feature type="transmembrane region" description="Helical" evidence="3">
    <location>
        <begin position="109"/>
        <end position="127"/>
    </location>
</feature>
<keyword evidence="3" id="KW-1133">Transmembrane helix</keyword>
<evidence type="ECO:0000256" key="1">
    <source>
        <dbReference type="ARBA" id="ARBA00004687"/>
    </source>
</evidence>
<dbReference type="Proteomes" id="UP001165120">
    <property type="component" value="Unassembled WGS sequence"/>
</dbReference>
<comment type="similarity">
    <text evidence="2">Belongs to the PIGH family.</text>
</comment>
<dbReference type="Pfam" id="PF10181">
    <property type="entry name" value="PIG-H"/>
    <property type="match status" value="1"/>
</dbReference>
<evidence type="ECO:0000259" key="4">
    <source>
        <dbReference type="Pfam" id="PF10181"/>
    </source>
</evidence>
<accession>A0A9W6W931</accession>
<sequence length="346" mass="40261">MLGKNYLLQIRTSEFDCPENLTDFSKLNNDSNSENFKNHRTLSSFKRLDSQHQQQSNLISKNSINNNDNNDNKPIKLIQENKLNDLIDDSNGYIKFTIYQNRKDSLLNLIFRVLSLCFIGSITWNFFDFTKIIKLTINLLNKLLINYNYNNLTILNDENLNRKLQCVLLFLILNSINLQIDYNINESLLIIPKVGVQYESVLMRRPLFGLFKSIMITLFKTACESMDINQKSISISGEAESDSPDAHGHIEEKENLTGFQLYQSEKNFIPMGIIKDMIINEGFKNFEVINYLSLIVKNTSSIDNTNNNIENDSNLDNCQLILLFPKLLPRRRMLETIWKTSRKYLQ</sequence>
<dbReference type="GO" id="GO:0006506">
    <property type="term" value="P:GPI anchor biosynthetic process"/>
    <property type="evidence" value="ECO:0007669"/>
    <property type="project" value="InterPro"/>
</dbReference>
<reference evidence="5" key="1">
    <citation type="submission" date="2023-04" db="EMBL/GenBank/DDBJ databases">
        <title>Candida boidinii NBRC 10035.</title>
        <authorList>
            <person name="Ichikawa N."/>
            <person name="Sato H."/>
            <person name="Tonouchi N."/>
        </authorList>
    </citation>
    <scope>NUCLEOTIDE SEQUENCE</scope>
    <source>
        <strain evidence="5">NBRC 10035</strain>
    </source>
</reference>
<evidence type="ECO:0000313" key="6">
    <source>
        <dbReference type="Proteomes" id="UP001165120"/>
    </source>
</evidence>
<dbReference type="PANTHER" id="PTHR15231:SF1">
    <property type="entry name" value="PHOSPHATIDYLINOSITOL N-ACETYLGLUCOSAMINYLTRANSFERASE SUBUNIT H"/>
    <property type="match status" value="1"/>
</dbReference>
<feature type="domain" description="Phosphatidylinositol N-acetylglucosaminyltransferase subunit H conserved" evidence="4">
    <location>
        <begin position="258"/>
        <end position="300"/>
    </location>
</feature>
<evidence type="ECO:0000256" key="2">
    <source>
        <dbReference type="ARBA" id="ARBA00009610"/>
    </source>
</evidence>
<keyword evidence="3" id="KW-0812">Transmembrane</keyword>
<protein>
    <submittedName>
        <fullName evidence="5">Unnamed protein product</fullName>
    </submittedName>
</protein>
<name>A0A9W6W931_CANBO</name>
<proteinExistence type="inferred from homology"/>
<dbReference type="EMBL" id="BSXN01000600">
    <property type="protein sequence ID" value="GME69184.1"/>
    <property type="molecule type" value="Genomic_DNA"/>
</dbReference>
<dbReference type="InterPro" id="IPR044215">
    <property type="entry name" value="PIG-H"/>
</dbReference>
<gene>
    <name evidence="5" type="ORF">Cboi02_000213300</name>
</gene>
<comment type="pathway">
    <text evidence="1">Glycolipid biosynthesis; glycosylphosphatidylinositol-anchor biosynthesis.</text>
</comment>
<dbReference type="GO" id="GO:0000506">
    <property type="term" value="C:glycosylphosphatidylinositol-N-acetylglucosaminyltransferase (GPI-GnT) complex"/>
    <property type="evidence" value="ECO:0007669"/>
    <property type="project" value="InterPro"/>
</dbReference>
<evidence type="ECO:0000256" key="3">
    <source>
        <dbReference type="SAM" id="Phobius"/>
    </source>
</evidence>